<evidence type="ECO:0000256" key="2">
    <source>
        <dbReference type="ARBA" id="ARBA00022475"/>
    </source>
</evidence>
<evidence type="ECO:0000313" key="9">
    <source>
        <dbReference type="Proteomes" id="UP000001977"/>
    </source>
</evidence>
<evidence type="ECO:0000259" key="7">
    <source>
        <dbReference type="Pfam" id="PF01292"/>
    </source>
</evidence>
<dbReference type="GO" id="GO:0009055">
    <property type="term" value="F:electron transfer activity"/>
    <property type="evidence" value="ECO:0007669"/>
    <property type="project" value="InterPro"/>
</dbReference>
<dbReference type="EMBL" id="AM167904">
    <property type="protein sequence ID" value="CAJ49184.1"/>
    <property type="molecule type" value="Genomic_DNA"/>
</dbReference>
<dbReference type="AlphaFoldDB" id="Q2L1T5"/>
<dbReference type="GO" id="GO:0022904">
    <property type="term" value="P:respiratory electron transport chain"/>
    <property type="evidence" value="ECO:0007669"/>
    <property type="project" value="InterPro"/>
</dbReference>
<dbReference type="Gene3D" id="1.20.950.20">
    <property type="entry name" value="Transmembrane di-heme cytochromes, Chain C"/>
    <property type="match status" value="1"/>
</dbReference>
<dbReference type="HOGENOM" id="CLU_117047_1_0_4"/>
<keyword evidence="4 6" id="KW-1133">Transmembrane helix</keyword>
<feature type="transmembrane region" description="Helical" evidence="6">
    <location>
        <begin position="21"/>
        <end position="39"/>
    </location>
</feature>
<dbReference type="RefSeq" id="WP_012417246.1">
    <property type="nucleotide sequence ID" value="NC_010645.1"/>
</dbReference>
<dbReference type="Pfam" id="PF01292">
    <property type="entry name" value="Ni_hydr_CYTB"/>
    <property type="match status" value="1"/>
</dbReference>
<dbReference type="SUPFAM" id="SSF81342">
    <property type="entry name" value="Transmembrane di-heme cytochromes"/>
    <property type="match status" value="1"/>
</dbReference>
<evidence type="ECO:0000256" key="6">
    <source>
        <dbReference type="SAM" id="Phobius"/>
    </source>
</evidence>
<keyword evidence="9" id="KW-1185">Reference proteome</keyword>
<feature type="transmembrane region" description="Helical" evidence="6">
    <location>
        <begin position="59"/>
        <end position="80"/>
    </location>
</feature>
<feature type="transmembrane region" description="Helical" evidence="6">
    <location>
        <begin position="119"/>
        <end position="144"/>
    </location>
</feature>
<accession>Q2L1T5</accession>
<feature type="transmembrane region" description="Helical" evidence="6">
    <location>
        <begin position="164"/>
        <end position="183"/>
    </location>
</feature>
<dbReference type="InterPro" id="IPR016174">
    <property type="entry name" value="Di-haem_cyt_TM"/>
</dbReference>
<dbReference type="KEGG" id="bav:BAV1574"/>
<comment type="subcellular location">
    <subcellularLocation>
        <location evidence="1">Cell membrane</location>
        <topology evidence="1">Multi-pass membrane protein</topology>
    </subcellularLocation>
</comment>
<protein>
    <submittedName>
        <fullName evidence="8">Membrane protein</fullName>
    </submittedName>
</protein>
<dbReference type="STRING" id="360910.BAV1574"/>
<keyword evidence="2" id="KW-1003">Cell membrane</keyword>
<evidence type="ECO:0000256" key="1">
    <source>
        <dbReference type="ARBA" id="ARBA00004651"/>
    </source>
</evidence>
<gene>
    <name evidence="8" type="ordered locus">BAV1574</name>
</gene>
<evidence type="ECO:0000313" key="8">
    <source>
        <dbReference type="EMBL" id="CAJ49184.1"/>
    </source>
</evidence>
<dbReference type="eggNOG" id="ENOG5032QDR">
    <property type="taxonomic scope" value="Bacteria"/>
</dbReference>
<proteinExistence type="predicted"/>
<dbReference type="Proteomes" id="UP000001977">
    <property type="component" value="Chromosome"/>
</dbReference>
<dbReference type="InterPro" id="IPR011577">
    <property type="entry name" value="Cyt_b561_bac/Ni-Hgenase"/>
</dbReference>
<feature type="domain" description="Cytochrome b561 bacterial/Ni-hydrogenase" evidence="7">
    <location>
        <begin position="14"/>
        <end position="186"/>
    </location>
</feature>
<dbReference type="GO" id="GO:0005886">
    <property type="term" value="C:plasma membrane"/>
    <property type="evidence" value="ECO:0007669"/>
    <property type="project" value="UniProtKB-SubCell"/>
</dbReference>
<organism evidence="8 9">
    <name type="scientific">Bordetella avium (strain 197N)</name>
    <dbReference type="NCBI Taxonomy" id="360910"/>
    <lineage>
        <taxon>Bacteria</taxon>
        <taxon>Pseudomonadati</taxon>
        <taxon>Pseudomonadota</taxon>
        <taxon>Betaproteobacteria</taxon>
        <taxon>Burkholderiales</taxon>
        <taxon>Alcaligenaceae</taxon>
        <taxon>Bordetella</taxon>
    </lineage>
</organism>
<name>Q2L1T5_BORA1</name>
<reference evidence="8 9" key="1">
    <citation type="journal article" date="2006" name="J. Bacteriol.">
        <title>Comparison of the genome sequence of the poultry pathogen Bordetella avium with those of B. bronchiseptica, B. pertussis, and B. parapertussis reveals extensive diversity in surface structures associated with host interaction.</title>
        <authorList>
            <person name="Sebaihia M."/>
            <person name="Preston A."/>
            <person name="Maskell D.J."/>
            <person name="Kuzmiak H."/>
            <person name="Connell T.D."/>
            <person name="King N.D."/>
            <person name="Orndorff P.E."/>
            <person name="Miyamoto D.M."/>
            <person name="Thomson N.R."/>
            <person name="Harris D."/>
            <person name="Goble A."/>
            <person name="Lord A."/>
            <person name="Murphy L."/>
            <person name="Quail M.A."/>
            <person name="Rutter S."/>
            <person name="Squares R."/>
            <person name="Squares S."/>
            <person name="Woodward J."/>
            <person name="Parkhill J."/>
            <person name="Temple L.M."/>
        </authorList>
    </citation>
    <scope>NUCLEOTIDE SEQUENCE [LARGE SCALE GENOMIC DNA]</scope>
    <source>
        <strain evidence="8 9">197N</strain>
    </source>
</reference>
<keyword evidence="3 6" id="KW-0812">Transmembrane</keyword>
<keyword evidence="5 6" id="KW-0472">Membrane</keyword>
<sequence length="191" mass="21419">MRWIPAFWRYLGDRQTPKVRVVHMWTLLLVITQIVISNFMHVPKDTWSAMHGANAFFSWLHIACGLVLLCLTGILAAQCFKSRGFTYYFPYLRGDFAQLSQDLRLLANRQLPGAQARGLAACVQGLGLGAMGLVTLSGAAWLLLWLSGQALAPDLRSLHKTLTGLVEAYLYGHGGMGLLHFYLQRKHHPDR</sequence>
<evidence type="ECO:0000256" key="3">
    <source>
        <dbReference type="ARBA" id="ARBA00022692"/>
    </source>
</evidence>
<evidence type="ECO:0000256" key="4">
    <source>
        <dbReference type="ARBA" id="ARBA00022989"/>
    </source>
</evidence>
<evidence type="ECO:0000256" key="5">
    <source>
        <dbReference type="ARBA" id="ARBA00023136"/>
    </source>
</evidence>